<sequence>MLTQNQKKTTTPQHFGIKFLYIIHSLAVCNHVEFSFASVAMMRKHPANQQSQVRSAVV</sequence>
<reference evidence="1" key="2">
    <citation type="journal article" date="2015" name="Fish Shellfish Immunol.">
        <title>Early steps in the European eel (Anguilla anguilla)-Vibrio vulnificus interaction in the gills: Role of the RtxA13 toxin.</title>
        <authorList>
            <person name="Callol A."/>
            <person name="Pajuelo D."/>
            <person name="Ebbesson L."/>
            <person name="Teles M."/>
            <person name="MacKenzie S."/>
            <person name="Amaro C."/>
        </authorList>
    </citation>
    <scope>NUCLEOTIDE SEQUENCE</scope>
</reference>
<accession>A0A0E9WIZ8</accession>
<evidence type="ECO:0000313" key="1">
    <source>
        <dbReference type="EMBL" id="JAH89463.1"/>
    </source>
</evidence>
<organism evidence="1">
    <name type="scientific">Anguilla anguilla</name>
    <name type="common">European freshwater eel</name>
    <name type="synonym">Muraena anguilla</name>
    <dbReference type="NCBI Taxonomy" id="7936"/>
    <lineage>
        <taxon>Eukaryota</taxon>
        <taxon>Metazoa</taxon>
        <taxon>Chordata</taxon>
        <taxon>Craniata</taxon>
        <taxon>Vertebrata</taxon>
        <taxon>Euteleostomi</taxon>
        <taxon>Actinopterygii</taxon>
        <taxon>Neopterygii</taxon>
        <taxon>Teleostei</taxon>
        <taxon>Anguilliformes</taxon>
        <taxon>Anguillidae</taxon>
        <taxon>Anguilla</taxon>
    </lineage>
</organism>
<reference evidence="1" key="1">
    <citation type="submission" date="2014-11" db="EMBL/GenBank/DDBJ databases">
        <authorList>
            <person name="Amaro Gonzalez C."/>
        </authorList>
    </citation>
    <scope>NUCLEOTIDE SEQUENCE</scope>
</reference>
<proteinExistence type="predicted"/>
<protein>
    <submittedName>
        <fullName evidence="1">Uncharacterized protein</fullName>
    </submittedName>
</protein>
<name>A0A0E9WIZ8_ANGAN</name>
<dbReference type="EMBL" id="GBXM01019114">
    <property type="protein sequence ID" value="JAH89463.1"/>
    <property type="molecule type" value="Transcribed_RNA"/>
</dbReference>
<dbReference type="AlphaFoldDB" id="A0A0E9WIZ8"/>